<accession>A0A4P9VGB7</accession>
<dbReference type="AlphaFoldDB" id="A0A4P9VGB7"/>
<name>A0A4P9VGB7_9GAMM</name>
<evidence type="ECO:0000313" key="2">
    <source>
        <dbReference type="Proteomes" id="UP000257039"/>
    </source>
</evidence>
<protein>
    <submittedName>
        <fullName evidence="1">Uncharacterized protein</fullName>
    </submittedName>
</protein>
<dbReference type="EMBL" id="NDXW01000009">
    <property type="protein sequence ID" value="RDH41389.1"/>
    <property type="molecule type" value="Genomic_DNA"/>
</dbReference>
<sequence length="74" mass="8211">MIVSYAKVVEIADNMGYRKFFQDSFGIWGGVGALRALAGTRVIKTISKRKTTCPLGNHVYINLKHRFYSRGGGS</sequence>
<evidence type="ECO:0000313" key="1">
    <source>
        <dbReference type="EMBL" id="RDH41389.1"/>
    </source>
</evidence>
<organism evidence="1 2">
    <name type="scientific">Zooshikella ganghwensis</name>
    <dbReference type="NCBI Taxonomy" id="202772"/>
    <lineage>
        <taxon>Bacteria</taxon>
        <taxon>Pseudomonadati</taxon>
        <taxon>Pseudomonadota</taxon>
        <taxon>Gammaproteobacteria</taxon>
        <taxon>Oceanospirillales</taxon>
        <taxon>Zooshikellaceae</taxon>
        <taxon>Zooshikella</taxon>
    </lineage>
</organism>
<comment type="caution">
    <text evidence="1">The sequence shown here is derived from an EMBL/GenBank/DDBJ whole genome shotgun (WGS) entry which is preliminary data.</text>
</comment>
<proteinExistence type="predicted"/>
<keyword evidence="2" id="KW-1185">Reference proteome</keyword>
<dbReference type="Proteomes" id="UP000257039">
    <property type="component" value="Unassembled WGS sequence"/>
</dbReference>
<gene>
    <name evidence="1" type="ORF">B9G39_28435</name>
</gene>
<reference evidence="1 2" key="1">
    <citation type="submission" date="2017-04" db="EMBL/GenBank/DDBJ databases">
        <title>Draft genome sequence of Zooshikella ganghwensis VG4 isolated from Red Sea sediments.</title>
        <authorList>
            <person name="Rehman Z."/>
            <person name="Alam I."/>
            <person name="Kamau A."/>
            <person name="Bajic V."/>
            <person name="Leiknes T."/>
        </authorList>
    </citation>
    <scope>NUCLEOTIDE SEQUENCE [LARGE SCALE GENOMIC DNA]</scope>
    <source>
        <strain evidence="1 2">VG4</strain>
    </source>
</reference>